<organism evidence="2 3">
    <name type="scientific">Ataeniobius toweri</name>
    <dbReference type="NCBI Taxonomy" id="208326"/>
    <lineage>
        <taxon>Eukaryota</taxon>
        <taxon>Metazoa</taxon>
        <taxon>Chordata</taxon>
        <taxon>Craniata</taxon>
        <taxon>Vertebrata</taxon>
        <taxon>Euteleostomi</taxon>
        <taxon>Actinopterygii</taxon>
        <taxon>Neopterygii</taxon>
        <taxon>Teleostei</taxon>
        <taxon>Neoteleostei</taxon>
        <taxon>Acanthomorphata</taxon>
        <taxon>Ovalentaria</taxon>
        <taxon>Atherinomorphae</taxon>
        <taxon>Cyprinodontiformes</taxon>
        <taxon>Goodeidae</taxon>
        <taxon>Ataeniobius</taxon>
    </lineage>
</organism>
<dbReference type="EMBL" id="JAHUTI010036304">
    <property type="protein sequence ID" value="MED6243826.1"/>
    <property type="molecule type" value="Genomic_DNA"/>
</dbReference>
<protein>
    <submittedName>
        <fullName evidence="2">Uncharacterized protein</fullName>
    </submittedName>
</protein>
<proteinExistence type="predicted"/>
<feature type="compositionally biased region" description="Polar residues" evidence="1">
    <location>
        <begin position="43"/>
        <end position="57"/>
    </location>
</feature>
<reference evidence="2 3" key="1">
    <citation type="submission" date="2021-07" db="EMBL/GenBank/DDBJ databases">
        <authorList>
            <person name="Palmer J.M."/>
        </authorList>
    </citation>
    <scope>NUCLEOTIDE SEQUENCE [LARGE SCALE GENOMIC DNA]</scope>
    <source>
        <strain evidence="2 3">AT_MEX2019</strain>
        <tissue evidence="2">Muscle</tissue>
    </source>
</reference>
<sequence length="107" mass="11891">MTLAATEPGDSGRDSAVINRGHRRRKKRKRNSNRKKGLARLQVVQNSAARQQTRSNRGTHITIFKAVTLAAFRALHGKVPFYVTDLIQPYSSSCNLSSSNQKLLVVS</sequence>
<gene>
    <name evidence="2" type="ORF">ATANTOWER_027676</name>
</gene>
<evidence type="ECO:0000256" key="1">
    <source>
        <dbReference type="SAM" id="MobiDB-lite"/>
    </source>
</evidence>
<feature type="compositionally biased region" description="Basic residues" evidence="1">
    <location>
        <begin position="20"/>
        <end position="38"/>
    </location>
</feature>
<keyword evidence="3" id="KW-1185">Reference proteome</keyword>
<evidence type="ECO:0000313" key="3">
    <source>
        <dbReference type="Proteomes" id="UP001345963"/>
    </source>
</evidence>
<accession>A0ABU7B1F6</accession>
<feature type="region of interest" description="Disordered" evidence="1">
    <location>
        <begin position="1"/>
        <end position="57"/>
    </location>
</feature>
<comment type="caution">
    <text evidence="2">The sequence shown here is derived from an EMBL/GenBank/DDBJ whole genome shotgun (WGS) entry which is preliminary data.</text>
</comment>
<name>A0ABU7B1F6_9TELE</name>
<dbReference type="Proteomes" id="UP001345963">
    <property type="component" value="Unassembled WGS sequence"/>
</dbReference>
<evidence type="ECO:0000313" key="2">
    <source>
        <dbReference type="EMBL" id="MED6243826.1"/>
    </source>
</evidence>